<name>A0ABX0NQD8_9BURK</name>
<feature type="compositionally biased region" description="Low complexity" evidence="1">
    <location>
        <begin position="108"/>
        <end position="119"/>
    </location>
</feature>
<evidence type="ECO:0000256" key="1">
    <source>
        <dbReference type="SAM" id="MobiDB-lite"/>
    </source>
</evidence>
<dbReference type="EMBL" id="WHJH01000006">
    <property type="protein sequence ID" value="NHZ88948.1"/>
    <property type="molecule type" value="Genomic_DNA"/>
</dbReference>
<feature type="region of interest" description="Disordered" evidence="1">
    <location>
        <begin position="154"/>
        <end position="175"/>
    </location>
</feature>
<proteinExistence type="predicted"/>
<dbReference type="RefSeq" id="WP_166872536.1">
    <property type="nucleotide sequence ID" value="NZ_WHJH01000006.1"/>
</dbReference>
<feature type="region of interest" description="Disordered" evidence="1">
    <location>
        <begin position="107"/>
        <end position="133"/>
    </location>
</feature>
<feature type="region of interest" description="Disordered" evidence="1">
    <location>
        <begin position="1"/>
        <end position="42"/>
    </location>
</feature>
<feature type="compositionally biased region" description="Basic and acidic residues" evidence="1">
    <location>
        <begin position="121"/>
        <end position="133"/>
    </location>
</feature>
<evidence type="ECO:0000313" key="2">
    <source>
        <dbReference type="EMBL" id="NHZ88948.1"/>
    </source>
</evidence>
<comment type="caution">
    <text evidence="2">The sequence shown here is derived from an EMBL/GenBank/DDBJ whole genome shotgun (WGS) entry which is preliminary data.</text>
</comment>
<reference evidence="2 3" key="1">
    <citation type="submission" date="2019-10" db="EMBL/GenBank/DDBJ databases">
        <title>Taxonomy of Antarctic Massilia spp.: description of Massilia rubra sp. nov., Massilia aquatica sp. nov., Massilia mucilaginosa sp. nov., Massilia frigida sp. nov. isolated from streams, lakes and regoliths.</title>
        <authorList>
            <person name="Holochova P."/>
            <person name="Sedlacek I."/>
            <person name="Kralova S."/>
            <person name="Maslanova I."/>
            <person name="Busse H.-J."/>
            <person name="Stankova E."/>
            <person name="Vrbovska V."/>
            <person name="Kovarovic V."/>
            <person name="Bartak M."/>
            <person name="Svec P."/>
            <person name="Pantucek R."/>
        </authorList>
    </citation>
    <scope>NUCLEOTIDE SEQUENCE [LARGE SCALE GENOMIC DNA]</scope>
    <source>
        <strain evidence="2 3">CCM 8733</strain>
    </source>
</reference>
<gene>
    <name evidence="2" type="ORF">F2P45_07930</name>
</gene>
<evidence type="ECO:0000313" key="3">
    <source>
        <dbReference type="Proteomes" id="UP000609726"/>
    </source>
</evidence>
<protein>
    <submittedName>
        <fullName evidence="2">Uncharacterized protein</fullName>
    </submittedName>
</protein>
<organism evidence="2 3">
    <name type="scientific">Massilia mucilaginosa</name>
    <dbReference type="NCBI Taxonomy" id="2609282"/>
    <lineage>
        <taxon>Bacteria</taxon>
        <taxon>Pseudomonadati</taxon>
        <taxon>Pseudomonadota</taxon>
        <taxon>Betaproteobacteria</taxon>
        <taxon>Burkholderiales</taxon>
        <taxon>Oxalobacteraceae</taxon>
        <taxon>Telluria group</taxon>
        <taxon>Massilia</taxon>
    </lineage>
</organism>
<keyword evidence="3" id="KW-1185">Reference proteome</keyword>
<dbReference type="Proteomes" id="UP000609726">
    <property type="component" value="Unassembled WGS sequence"/>
</dbReference>
<sequence>MSPSNENSGATAWSTERSSPAGTAPEQSRDQAAVTGPAPSYSTHVHLNYVATLHETGNRGEDRKVHQIRYSYGSEMRTSSSDPQSHMLITCKIDVKGDADEVRVDIDASASEAEPVASPDTPHRPGDTESAEDALKTVREQRSAALKEMFGAWKDRDDTPKDGLQYQIESRAEWP</sequence>
<accession>A0ABX0NQD8</accession>
<feature type="compositionally biased region" description="Polar residues" evidence="1">
    <location>
        <begin position="1"/>
        <end position="21"/>
    </location>
</feature>